<dbReference type="Pfam" id="PF13173">
    <property type="entry name" value="AAA_14"/>
    <property type="match status" value="1"/>
</dbReference>
<dbReference type="Proteomes" id="UP000191055">
    <property type="component" value="Unassembled WGS sequence"/>
</dbReference>
<evidence type="ECO:0000313" key="3">
    <source>
        <dbReference type="Proteomes" id="UP000191055"/>
    </source>
</evidence>
<dbReference type="EMBL" id="FUYV01000007">
    <property type="protein sequence ID" value="SKB93402.1"/>
    <property type="molecule type" value="Genomic_DNA"/>
</dbReference>
<dbReference type="STRING" id="889453.SAMN03080601_01577"/>
<name>A0A1T5FB79_9BACT</name>
<accession>A0A1T5FB79</accession>
<proteinExistence type="predicted"/>
<dbReference type="AlphaFoldDB" id="A0A1T5FB79"/>
<keyword evidence="3" id="KW-1185">Reference proteome</keyword>
<evidence type="ECO:0000313" key="2">
    <source>
        <dbReference type="EMBL" id="SKB93402.1"/>
    </source>
</evidence>
<dbReference type="PANTHER" id="PTHR42990:SF1">
    <property type="entry name" value="AAA+ ATPASE DOMAIN-CONTAINING PROTEIN"/>
    <property type="match status" value="1"/>
</dbReference>
<organism evidence="2 3">
    <name type="scientific">Alkalitalea saponilacus</name>
    <dbReference type="NCBI Taxonomy" id="889453"/>
    <lineage>
        <taxon>Bacteria</taxon>
        <taxon>Pseudomonadati</taxon>
        <taxon>Bacteroidota</taxon>
        <taxon>Bacteroidia</taxon>
        <taxon>Marinilabiliales</taxon>
        <taxon>Marinilabiliaceae</taxon>
        <taxon>Alkalitalea</taxon>
    </lineage>
</organism>
<feature type="domain" description="AAA" evidence="1">
    <location>
        <begin position="32"/>
        <end position="153"/>
    </location>
</feature>
<dbReference type="RefSeq" id="WP_232468316.1">
    <property type="nucleotide sequence ID" value="NZ_CP021904.1"/>
</dbReference>
<reference evidence="2 3" key="1">
    <citation type="submission" date="2017-02" db="EMBL/GenBank/DDBJ databases">
        <authorList>
            <person name="Peterson S.W."/>
        </authorList>
    </citation>
    <scope>NUCLEOTIDE SEQUENCE [LARGE SCALE GENOMIC DNA]</scope>
    <source>
        <strain evidence="2 3">DSM 24412</strain>
    </source>
</reference>
<gene>
    <name evidence="2" type="ORF">SAMN03080601_01577</name>
</gene>
<dbReference type="InterPro" id="IPR027417">
    <property type="entry name" value="P-loop_NTPase"/>
</dbReference>
<dbReference type="SUPFAM" id="SSF52540">
    <property type="entry name" value="P-loop containing nucleoside triphosphate hydrolases"/>
    <property type="match status" value="1"/>
</dbReference>
<sequence length="392" mass="45357">MMQAFFKTHKYLLDHLSVPIRRGLMDQVNWNSRLIGIVGARGVGKTSFLLDYVSTVFGNDKSCLYINLNNLYFSDRTIISFADEFQKTGGKTLVLDQVFKYPEWASELVICYDSFPDLQIIFSGSPLMLPEDGHDLLIKADIYSLEGFSFREYINHKSENKFPAFKLNEILTDHTRIATDIVDSIKPLAYYNDYLHHGYYPFFLEKSNYLENLLKNINLVLEIDISYLQQIELKYLPKLRKLLYIIACSAPFQPNVSRLSQEVETSRATIINYLKYLNQARLINLLYEGQSEPLKKPSEIYLQNPNLLYSVARGDVENEVLNKTFFSNQIGYNHQVGYSRTTDFIIDETHLFNVGNRPKTAKGKNEDVWHACNMLEVGHGKDVPLWLFGFLE</sequence>
<dbReference type="PANTHER" id="PTHR42990">
    <property type="entry name" value="ATPASE"/>
    <property type="match status" value="1"/>
</dbReference>
<evidence type="ECO:0000259" key="1">
    <source>
        <dbReference type="Pfam" id="PF13173"/>
    </source>
</evidence>
<dbReference type="InterPro" id="IPR041682">
    <property type="entry name" value="AAA_14"/>
</dbReference>
<protein>
    <recommendedName>
        <fullName evidence="1">AAA domain-containing protein</fullName>
    </recommendedName>
</protein>